<dbReference type="SMART" id="SM00421">
    <property type="entry name" value="HTH_LUXR"/>
    <property type="match status" value="1"/>
</dbReference>
<evidence type="ECO:0000256" key="2">
    <source>
        <dbReference type="ARBA" id="ARBA00023125"/>
    </source>
</evidence>
<evidence type="ECO:0000313" key="6">
    <source>
        <dbReference type="EMBL" id="RCR69157.1"/>
    </source>
</evidence>
<dbReference type="Pfam" id="PF00072">
    <property type="entry name" value="Response_reg"/>
    <property type="match status" value="1"/>
</dbReference>
<dbReference type="InterPro" id="IPR016032">
    <property type="entry name" value="Sig_transdc_resp-reg_C-effctor"/>
</dbReference>
<dbReference type="Pfam" id="PF00196">
    <property type="entry name" value="GerE"/>
    <property type="match status" value="1"/>
</dbReference>
<dbReference type="SUPFAM" id="SSF52172">
    <property type="entry name" value="CheY-like"/>
    <property type="match status" value="1"/>
</dbReference>
<dbReference type="Gene3D" id="3.40.50.2300">
    <property type="match status" value="1"/>
</dbReference>
<evidence type="ECO:0000256" key="3">
    <source>
        <dbReference type="PROSITE-ProRule" id="PRU00169"/>
    </source>
</evidence>
<dbReference type="SUPFAM" id="SSF46894">
    <property type="entry name" value="C-terminal effector domain of the bipartite response regulators"/>
    <property type="match status" value="1"/>
</dbReference>
<dbReference type="PANTHER" id="PTHR45566">
    <property type="entry name" value="HTH-TYPE TRANSCRIPTIONAL REGULATOR YHJB-RELATED"/>
    <property type="match status" value="1"/>
</dbReference>
<dbReference type="InterPro" id="IPR011006">
    <property type="entry name" value="CheY-like_superfamily"/>
</dbReference>
<feature type="domain" description="Response regulatory" evidence="5">
    <location>
        <begin position="9"/>
        <end position="126"/>
    </location>
</feature>
<dbReference type="PROSITE" id="PS50110">
    <property type="entry name" value="RESPONSE_REGULATORY"/>
    <property type="match status" value="1"/>
</dbReference>
<dbReference type="SMART" id="SM00448">
    <property type="entry name" value="REC"/>
    <property type="match status" value="1"/>
</dbReference>
<reference evidence="6 7" key="1">
    <citation type="submission" date="2018-07" db="EMBL/GenBank/DDBJ databases">
        <title>Genome analysis of Larkinella rosea.</title>
        <authorList>
            <person name="Zhou Z."/>
            <person name="Wang G."/>
        </authorList>
    </citation>
    <scope>NUCLEOTIDE SEQUENCE [LARGE SCALE GENOMIC DNA]</scope>
    <source>
        <strain evidence="7">zzj9</strain>
    </source>
</reference>
<protein>
    <submittedName>
        <fullName evidence="6">DNA-binding response regulator</fullName>
    </submittedName>
</protein>
<dbReference type="PANTHER" id="PTHR45566:SF2">
    <property type="entry name" value="NARL SUBFAMILY"/>
    <property type="match status" value="1"/>
</dbReference>
<dbReference type="AlphaFoldDB" id="A0A368JNB5"/>
<dbReference type="Proteomes" id="UP000253383">
    <property type="component" value="Unassembled WGS sequence"/>
</dbReference>
<feature type="domain" description="HTH luxR-type" evidence="4">
    <location>
        <begin position="146"/>
        <end position="213"/>
    </location>
</feature>
<keyword evidence="7" id="KW-1185">Reference proteome</keyword>
<dbReference type="CDD" id="cd17535">
    <property type="entry name" value="REC_NarL-like"/>
    <property type="match status" value="1"/>
</dbReference>
<accession>A0A368JNB5</accession>
<dbReference type="GO" id="GO:0003677">
    <property type="term" value="F:DNA binding"/>
    <property type="evidence" value="ECO:0007669"/>
    <property type="project" value="UniProtKB-KW"/>
</dbReference>
<gene>
    <name evidence="6" type="ORF">DUE52_12385</name>
</gene>
<dbReference type="InterPro" id="IPR051015">
    <property type="entry name" value="EvgA-like"/>
</dbReference>
<dbReference type="InterPro" id="IPR000792">
    <property type="entry name" value="Tscrpt_reg_LuxR_C"/>
</dbReference>
<sequence length="214" mass="23987">MDSAVKPITILIADDHQVFNDGLRSLLRSVGSRYQVVDQVYTGTGILPAIQNVHPDLVLLDINLPNRNGLNRAREVVQAFPLVRVIIISMYSYQTFVDELKAIGVAGYLLKSASQQELFTCLQNVVDGIPYFDPKSGSKAGTLHPEDDLLKRFKLSPRELEIIALLKQGFDTPEIAKRLLLLTETVKIHRKNIYYKLAVNNLAELIQFADEQGL</sequence>
<dbReference type="GO" id="GO:0000160">
    <property type="term" value="P:phosphorelay signal transduction system"/>
    <property type="evidence" value="ECO:0007669"/>
    <property type="project" value="InterPro"/>
</dbReference>
<feature type="modified residue" description="4-aspartylphosphate" evidence="3">
    <location>
        <position position="61"/>
    </location>
</feature>
<dbReference type="EMBL" id="QOWE01000009">
    <property type="protein sequence ID" value="RCR69157.1"/>
    <property type="molecule type" value="Genomic_DNA"/>
</dbReference>
<evidence type="ECO:0000259" key="5">
    <source>
        <dbReference type="PROSITE" id="PS50110"/>
    </source>
</evidence>
<keyword evidence="1 3" id="KW-0597">Phosphoprotein</keyword>
<name>A0A368JNB5_9BACT</name>
<dbReference type="CDD" id="cd06170">
    <property type="entry name" value="LuxR_C_like"/>
    <property type="match status" value="1"/>
</dbReference>
<evidence type="ECO:0000313" key="7">
    <source>
        <dbReference type="Proteomes" id="UP000253383"/>
    </source>
</evidence>
<keyword evidence="2 6" id="KW-0238">DNA-binding</keyword>
<evidence type="ECO:0000259" key="4">
    <source>
        <dbReference type="PROSITE" id="PS50043"/>
    </source>
</evidence>
<comment type="caution">
    <text evidence="6">The sequence shown here is derived from an EMBL/GenBank/DDBJ whole genome shotgun (WGS) entry which is preliminary data.</text>
</comment>
<proteinExistence type="predicted"/>
<dbReference type="InterPro" id="IPR058245">
    <property type="entry name" value="NreC/VraR/RcsB-like_REC"/>
</dbReference>
<dbReference type="InterPro" id="IPR001789">
    <property type="entry name" value="Sig_transdc_resp-reg_receiver"/>
</dbReference>
<dbReference type="PROSITE" id="PS00622">
    <property type="entry name" value="HTH_LUXR_1"/>
    <property type="match status" value="1"/>
</dbReference>
<dbReference type="OrthoDB" id="9797341at2"/>
<dbReference type="GO" id="GO:0006355">
    <property type="term" value="P:regulation of DNA-templated transcription"/>
    <property type="evidence" value="ECO:0007669"/>
    <property type="project" value="InterPro"/>
</dbReference>
<organism evidence="6 7">
    <name type="scientific">Larkinella punicea</name>
    <dbReference type="NCBI Taxonomy" id="2315727"/>
    <lineage>
        <taxon>Bacteria</taxon>
        <taxon>Pseudomonadati</taxon>
        <taxon>Bacteroidota</taxon>
        <taxon>Cytophagia</taxon>
        <taxon>Cytophagales</taxon>
        <taxon>Spirosomataceae</taxon>
        <taxon>Larkinella</taxon>
    </lineage>
</organism>
<evidence type="ECO:0000256" key="1">
    <source>
        <dbReference type="ARBA" id="ARBA00022553"/>
    </source>
</evidence>
<dbReference type="PROSITE" id="PS50043">
    <property type="entry name" value="HTH_LUXR_2"/>
    <property type="match status" value="1"/>
</dbReference>
<dbReference type="PRINTS" id="PR00038">
    <property type="entry name" value="HTHLUXR"/>
</dbReference>
<dbReference type="RefSeq" id="WP_114406333.1">
    <property type="nucleotide sequence ID" value="NZ_QOWE01000009.1"/>
</dbReference>